<proteinExistence type="predicted"/>
<feature type="region of interest" description="Disordered" evidence="1">
    <location>
        <begin position="52"/>
        <end position="84"/>
    </location>
</feature>
<comment type="caution">
    <text evidence="2">The sequence shown here is derived from an EMBL/GenBank/DDBJ whole genome shotgun (WGS) entry which is preliminary data.</text>
</comment>
<protein>
    <recommendedName>
        <fullName evidence="4">Reverse transcriptase zinc-binding domain-containing protein</fullName>
    </recommendedName>
</protein>
<gene>
    <name evidence="2" type="ORF">OPV22_005944</name>
</gene>
<sequence length="268" mass="30148">MVSSDEELPNEVSYRDLDGSTRKVKVSYSWKPQRCKVCLSFGHVNGACQQPSQKTTQVYRPRQEPQNGVITTKPSTDTPGPTEMMAEKMNEHSDSLGQRHELEKDKSGLSSFPIIVSGLKLNHAKSKVYVGACIENKDHIAQTLGVAEGNLPVPYLGLPLISTGINKVSCQPILQKIKNRISSWKNRLLSKAGRLELIRSVLISYSIYWSHAFLLPAGLLNDIDKLLMNFFWNVTDGKAMHMVNWDNICKPKDEGGLNLRHIRYWNKA</sequence>
<evidence type="ECO:0000313" key="2">
    <source>
        <dbReference type="EMBL" id="KAJ8505058.1"/>
    </source>
</evidence>
<accession>A0AAV8RNP4</accession>
<dbReference type="Proteomes" id="UP001222027">
    <property type="component" value="Unassembled WGS sequence"/>
</dbReference>
<dbReference type="PANTHER" id="PTHR33116">
    <property type="entry name" value="REVERSE TRANSCRIPTASE ZINC-BINDING DOMAIN-CONTAINING PROTEIN-RELATED-RELATED"/>
    <property type="match status" value="1"/>
</dbReference>
<name>A0AAV8RNP4_ENSVE</name>
<evidence type="ECO:0000313" key="3">
    <source>
        <dbReference type="Proteomes" id="UP001222027"/>
    </source>
</evidence>
<evidence type="ECO:0008006" key="4">
    <source>
        <dbReference type="Google" id="ProtNLM"/>
    </source>
</evidence>
<reference evidence="2 3" key="1">
    <citation type="submission" date="2022-12" db="EMBL/GenBank/DDBJ databases">
        <title>Chromosome-scale assembly of the Ensete ventricosum genome.</title>
        <authorList>
            <person name="Dussert Y."/>
            <person name="Stocks J."/>
            <person name="Wendawek A."/>
            <person name="Woldeyes F."/>
            <person name="Nichols R.A."/>
            <person name="Borrell J.S."/>
        </authorList>
    </citation>
    <scope>NUCLEOTIDE SEQUENCE [LARGE SCALE GENOMIC DNA]</scope>
    <source>
        <strain evidence="3">cv. Maze</strain>
        <tissue evidence="2">Seeds</tissue>
    </source>
</reference>
<evidence type="ECO:0000256" key="1">
    <source>
        <dbReference type="SAM" id="MobiDB-lite"/>
    </source>
</evidence>
<feature type="compositionally biased region" description="Polar residues" evidence="1">
    <location>
        <begin position="52"/>
        <end position="79"/>
    </location>
</feature>
<keyword evidence="3" id="KW-1185">Reference proteome</keyword>
<dbReference type="EMBL" id="JAQQAF010000002">
    <property type="protein sequence ID" value="KAJ8505058.1"/>
    <property type="molecule type" value="Genomic_DNA"/>
</dbReference>
<dbReference type="PANTHER" id="PTHR33116:SF78">
    <property type="entry name" value="OS12G0587133 PROTEIN"/>
    <property type="match status" value="1"/>
</dbReference>
<organism evidence="2 3">
    <name type="scientific">Ensete ventricosum</name>
    <name type="common">Abyssinian banana</name>
    <name type="synonym">Musa ensete</name>
    <dbReference type="NCBI Taxonomy" id="4639"/>
    <lineage>
        <taxon>Eukaryota</taxon>
        <taxon>Viridiplantae</taxon>
        <taxon>Streptophyta</taxon>
        <taxon>Embryophyta</taxon>
        <taxon>Tracheophyta</taxon>
        <taxon>Spermatophyta</taxon>
        <taxon>Magnoliopsida</taxon>
        <taxon>Liliopsida</taxon>
        <taxon>Zingiberales</taxon>
        <taxon>Musaceae</taxon>
        <taxon>Ensete</taxon>
    </lineage>
</organism>
<dbReference type="AlphaFoldDB" id="A0AAV8RNP4"/>